<organism evidence="2 3">
    <name type="scientific">Macrolepiota fuliginosa MF-IS2</name>
    <dbReference type="NCBI Taxonomy" id="1400762"/>
    <lineage>
        <taxon>Eukaryota</taxon>
        <taxon>Fungi</taxon>
        <taxon>Dikarya</taxon>
        <taxon>Basidiomycota</taxon>
        <taxon>Agaricomycotina</taxon>
        <taxon>Agaricomycetes</taxon>
        <taxon>Agaricomycetidae</taxon>
        <taxon>Agaricales</taxon>
        <taxon>Agaricineae</taxon>
        <taxon>Agaricaceae</taxon>
        <taxon>Macrolepiota</taxon>
    </lineage>
</organism>
<keyword evidence="1" id="KW-0812">Transmembrane</keyword>
<proteinExistence type="predicted"/>
<name>A0A9P6C7D9_9AGAR</name>
<dbReference type="EMBL" id="MU151089">
    <property type="protein sequence ID" value="KAF9451209.1"/>
    <property type="molecule type" value="Genomic_DNA"/>
</dbReference>
<comment type="caution">
    <text evidence="2">The sequence shown here is derived from an EMBL/GenBank/DDBJ whole genome shotgun (WGS) entry which is preliminary data.</text>
</comment>
<gene>
    <name evidence="2" type="ORF">P691DRAFT_386415</name>
</gene>
<evidence type="ECO:0000313" key="3">
    <source>
        <dbReference type="Proteomes" id="UP000807342"/>
    </source>
</evidence>
<reference evidence="2" key="1">
    <citation type="submission" date="2020-11" db="EMBL/GenBank/DDBJ databases">
        <authorList>
            <consortium name="DOE Joint Genome Institute"/>
            <person name="Ahrendt S."/>
            <person name="Riley R."/>
            <person name="Andreopoulos W."/>
            <person name="Labutti K."/>
            <person name="Pangilinan J."/>
            <person name="Ruiz-Duenas F.J."/>
            <person name="Barrasa J.M."/>
            <person name="Sanchez-Garcia M."/>
            <person name="Camarero S."/>
            <person name="Miyauchi S."/>
            <person name="Serrano A."/>
            <person name="Linde D."/>
            <person name="Babiker R."/>
            <person name="Drula E."/>
            <person name="Ayuso-Fernandez I."/>
            <person name="Pacheco R."/>
            <person name="Padilla G."/>
            <person name="Ferreira P."/>
            <person name="Barriuso J."/>
            <person name="Kellner H."/>
            <person name="Castanera R."/>
            <person name="Alfaro M."/>
            <person name="Ramirez L."/>
            <person name="Pisabarro A.G."/>
            <person name="Kuo A."/>
            <person name="Tritt A."/>
            <person name="Lipzen A."/>
            <person name="He G."/>
            <person name="Yan M."/>
            <person name="Ng V."/>
            <person name="Cullen D."/>
            <person name="Martin F."/>
            <person name="Rosso M.-N."/>
            <person name="Henrissat B."/>
            <person name="Hibbett D."/>
            <person name="Martinez A.T."/>
            <person name="Grigoriev I.V."/>
        </authorList>
    </citation>
    <scope>NUCLEOTIDE SEQUENCE</scope>
    <source>
        <strain evidence="2">MF-IS2</strain>
    </source>
</reference>
<feature type="transmembrane region" description="Helical" evidence="1">
    <location>
        <begin position="93"/>
        <end position="113"/>
    </location>
</feature>
<keyword evidence="3" id="KW-1185">Reference proteome</keyword>
<evidence type="ECO:0000256" key="1">
    <source>
        <dbReference type="SAM" id="Phobius"/>
    </source>
</evidence>
<protein>
    <submittedName>
        <fullName evidence="2">Uncharacterized protein</fullName>
    </submittedName>
</protein>
<keyword evidence="1" id="KW-0472">Membrane</keyword>
<dbReference type="Proteomes" id="UP000807342">
    <property type="component" value="Unassembled WGS sequence"/>
</dbReference>
<sequence length="123" mass="13825">MLYTNVIHFWSSLGLLRSQGIDPMGWALKRQAPAFCSHRILSVRGLPSLYDEASPAKITLASADSTKPTYYQLPYAFSCIRVPKKKRKGEKSYVVIVVVKVISCIMFACRSISWTAPRAIQNE</sequence>
<evidence type="ECO:0000313" key="2">
    <source>
        <dbReference type="EMBL" id="KAF9451209.1"/>
    </source>
</evidence>
<keyword evidence="1" id="KW-1133">Transmembrane helix</keyword>
<dbReference type="AlphaFoldDB" id="A0A9P6C7D9"/>
<accession>A0A9P6C7D9</accession>